<evidence type="ECO:0000256" key="5">
    <source>
        <dbReference type="ARBA" id="ARBA00023002"/>
    </source>
</evidence>
<name>A5D9R7_PICGU</name>
<dbReference type="PANTHER" id="PTHR11530:SF29">
    <property type="entry name" value="FAD DEPENDENT OXIDOREDUCTASE SUPERFAMILY (AFU_ORTHOLOGUE AFUA_6G10230)"/>
    <property type="match status" value="1"/>
</dbReference>
<dbReference type="InterPro" id="IPR006076">
    <property type="entry name" value="FAD-dep_OxRdtase"/>
</dbReference>
<dbReference type="Pfam" id="PF01266">
    <property type="entry name" value="DAO"/>
    <property type="match status" value="1"/>
</dbReference>
<dbReference type="InterPro" id="IPR023209">
    <property type="entry name" value="DAO"/>
</dbReference>
<dbReference type="AlphaFoldDB" id="A5D9R7"/>
<sequence length="350" mass="39509">MSLGSSPFQERRIVVLGAGIIGCVTARTLLQQGFQVTIVAKHLPGDEDIWYASTWAGALWHGAPDLPNDLHRYLEAVSYRRFKSDNFNSPECGVCVIQLDEYFEKKPKDSDLWFKGVNPKFRDMEKSKYEGTGFEYGCEYETLAIEPRRYLKFIKQEIENLGGHFICRSIASMDELYQDYEDSIVFVNASGIGPMTIKGLEDDKCYPNRGQNVLVRTKTDKGFSRSGEEYTYVIPRPLSGVVVCGGVNEPNKTHADIDMEIVEDEIRRAHKLAPEVISKAPDIAGYVVGIRPARKGGFRLEKEQVAKNKYILHAYGFNGKGYAFSYGAAYMVGTLVEEIEKEYTANTRKR</sequence>
<keyword evidence="5" id="KW-0560">Oxidoreductase</keyword>
<dbReference type="Gene3D" id="3.30.9.10">
    <property type="entry name" value="D-Amino Acid Oxidase, subunit A, domain 2"/>
    <property type="match status" value="1"/>
</dbReference>
<keyword evidence="4" id="KW-0274">FAD</keyword>
<evidence type="ECO:0000259" key="6">
    <source>
        <dbReference type="Pfam" id="PF01266"/>
    </source>
</evidence>
<reference evidence="7 8" key="1">
    <citation type="journal article" date="2009" name="Nature">
        <title>Evolution of pathogenicity and sexual reproduction in eight Candida genomes.</title>
        <authorList>
            <person name="Butler G."/>
            <person name="Rasmussen M.D."/>
            <person name="Lin M.F."/>
            <person name="Santos M.A."/>
            <person name="Sakthikumar S."/>
            <person name="Munro C.A."/>
            <person name="Rheinbay E."/>
            <person name="Grabherr M."/>
            <person name="Forche A."/>
            <person name="Reedy J.L."/>
            <person name="Agrafioti I."/>
            <person name="Arnaud M.B."/>
            <person name="Bates S."/>
            <person name="Brown A.J."/>
            <person name="Brunke S."/>
            <person name="Costanzo M.C."/>
            <person name="Fitzpatrick D.A."/>
            <person name="de Groot P.W."/>
            <person name="Harris D."/>
            <person name="Hoyer L.L."/>
            <person name="Hube B."/>
            <person name="Klis F.M."/>
            <person name="Kodira C."/>
            <person name="Lennard N."/>
            <person name="Logue M.E."/>
            <person name="Martin R."/>
            <person name="Neiman A.M."/>
            <person name="Nikolaou E."/>
            <person name="Quail M.A."/>
            <person name="Quinn J."/>
            <person name="Santos M.C."/>
            <person name="Schmitzberger F.F."/>
            <person name="Sherlock G."/>
            <person name="Shah P."/>
            <person name="Silverstein K.A."/>
            <person name="Skrzypek M.S."/>
            <person name="Soll D."/>
            <person name="Staggs R."/>
            <person name="Stansfield I."/>
            <person name="Stumpf M.P."/>
            <person name="Sudbery P.E."/>
            <person name="Srikantha T."/>
            <person name="Zeng Q."/>
            <person name="Berman J."/>
            <person name="Berriman M."/>
            <person name="Heitman J."/>
            <person name="Gow N.A."/>
            <person name="Lorenz M.C."/>
            <person name="Birren B.W."/>
            <person name="Kellis M."/>
            <person name="Cuomo C.A."/>
        </authorList>
    </citation>
    <scope>NUCLEOTIDE SEQUENCE [LARGE SCALE GENOMIC DNA]</scope>
    <source>
        <strain evidence="8">ATCC 6260 / CBS 566 / DSM 6381 / JCM 1539 / NBRC 10279 / NRRL Y-324</strain>
    </source>
</reference>
<keyword evidence="8" id="KW-1185">Reference proteome</keyword>
<dbReference type="InParanoid" id="A5D9R7"/>
<dbReference type="STRING" id="294746.A5D9R7"/>
<dbReference type="EMBL" id="CH408155">
    <property type="protein sequence ID" value="EDK35920.2"/>
    <property type="molecule type" value="Genomic_DNA"/>
</dbReference>
<dbReference type="SUPFAM" id="SSF51971">
    <property type="entry name" value="Nucleotide-binding domain"/>
    <property type="match status" value="1"/>
</dbReference>
<dbReference type="PANTHER" id="PTHR11530">
    <property type="entry name" value="D-AMINO ACID OXIDASE"/>
    <property type="match status" value="1"/>
</dbReference>
<dbReference type="GO" id="GO:0019478">
    <property type="term" value="P:D-amino acid catabolic process"/>
    <property type="evidence" value="ECO:0007669"/>
    <property type="project" value="TreeGrafter"/>
</dbReference>
<dbReference type="OrthoDB" id="409956at2759"/>
<accession>A5D9R7</accession>
<evidence type="ECO:0000256" key="2">
    <source>
        <dbReference type="ARBA" id="ARBA00006730"/>
    </source>
</evidence>
<dbReference type="Proteomes" id="UP000001997">
    <property type="component" value="Unassembled WGS sequence"/>
</dbReference>
<dbReference type="HOGENOM" id="CLU_034311_1_0_1"/>
<dbReference type="GeneID" id="5128777"/>
<dbReference type="PIRSF" id="PIRSF000189">
    <property type="entry name" value="D-aa_oxidase"/>
    <property type="match status" value="1"/>
</dbReference>
<dbReference type="RefSeq" id="XP_001486641.2">
    <property type="nucleotide sequence ID" value="XM_001486591.1"/>
</dbReference>
<organism evidence="7 8">
    <name type="scientific">Meyerozyma guilliermondii (strain ATCC 6260 / CBS 566 / DSM 6381 / JCM 1539 / NBRC 10279 / NRRL Y-324)</name>
    <name type="common">Yeast</name>
    <name type="synonym">Candida guilliermondii</name>
    <dbReference type="NCBI Taxonomy" id="294746"/>
    <lineage>
        <taxon>Eukaryota</taxon>
        <taxon>Fungi</taxon>
        <taxon>Dikarya</taxon>
        <taxon>Ascomycota</taxon>
        <taxon>Saccharomycotina</taxon>
        <taxon>Pichiomycetes</taxon>
        <taxon>Debaryomycetaceae</taxon>
        <taxon>Meyerozyma</taxon>
    </lineage>
</organism>
<feature type="domain" description="FAD dependent oxidoreductase" evidence="6">
    <location>
        <begin position="12"/>
        <end position="332"/>
    </location>
</feature>
<dbReference type="GO" id="GO:0003884">
    <property type="term" value="F:D-amino-acid oxidase activity"/>
    <property type="evidence" value="ECO:0007669"/>
    <property type="project" value="InterPro"/>
</dbReference>
<dbReference type="eggNOG" id="KOG3923">
    <property type="taxonomic scope" value="Eukaryota"/>
</dbReference>
<evidence type="ECO:0000256" key="1">
    <source>
        <dbReference type="ARBA" id="ARBA00001974"/>
    </source>
</evidence>
<dbReference type="OMA" id="TDPTRHM"/>
<protein>
    <recommendedName>
        <fullName evidence="6">FAD dependent oxidoreductase domain-containing protein</fullName>
    </recommendedName>
</protein>
<dbReference type="Gene3D" id="3.40.50.720">
    <property type="entry name" value="NAD(P)-binding Rossmann-like Domain"/>
    <property type="match status" value="1"/>
</dbReference>
<dbReference type="KEGG" id="pgu:PGUG_00018"/>
<dbReference type="GO" id="GO:0071949">
    <property type="term" value="F:FAD binding"/>
    <property type="evidence" value="ECO:0007669"/>
    <property type="project" value="InterPro"/>
</dbReference>
<gene>
    <name evidence="7" type="ORF">PGUG_00018</name>
</gene>
<comment type="cofactor">
    <cofactor evidence="1">
        <name>FAD</name>
        <dbReference type="ChEBI" id="CHEBI:57692"/>
    </cofactor>
</comment>
<dbReference type="SUPFAM" id="SSF54373">
    <property type="entry name" value="FAD-linked reductases, C-terminal domain"/>
    <property type="match status" value="1"/>
</dbReference>
<evidence type="ECO:0000313" key="7">
    <source>
        <dbReference type="EMBL" id="EDK35920.2"/>
    </source>
</evidence>
<dbReference type="GO" id="GO:0005737">
    <property type="term" value="C:cytoplasm"/>
    <property type="evidence" value="ECO:0007669"/>
    <property type="project" value="TreeGrafter"/>
</dbReference>
<comment type="similarity">
    <text evidence="2">Belongs to the DAMOX/DASOX family.</text>
</comment>
<evidence type="ECO:0000313" key="8">
    <source>
        <dbReference type="Proteomes" id="UP000001997"/>
    </source>
</evidence>
<evidence type="ECO:0000256" key="3">
    <source>
        <dbReference type="ARBA" id="ARBA00022630"/>
    </source>
</evidence>
<keyword evidence="3" id="KW-0285">Flavoprotein</keyword>
<evidence type="ECO:0000256" key="4">
    <source>
        <dbReference type="ARBA" id="ARBA00022827"/>
    </source>
</evidence>
<proteinExistence type="inferred from homology"/>